<reference evidence="2" key="2">
    <citation type="submission" date="2021-03" db="EMBL/GenBank/DDBJ databases">
        <authorList>
            <person name="Cao W."/>
        </authorList>
    </citation>
    <scope>NUCLEOTIDE SEQUENCE</scope>
    <source>
        <strain evidence="2">110414</strain>
    </source>
</reference>
<feature type="transmembrane region" description="Helical" evidence="1">
    <location>
        <begin position="108"/>
        <end position="131"/>
    </location>
</feature>
<evidence type="ECO:0000313" key="2">
    <source>
        <dbReference type="EMBL" id="MBP3983827.1"/>
    </source>
</evidence>
<name>A0A940X2C1_9GAMM</name>
<dbReference type="RefSeq" id="WP_210535646.1">
    <property type="nucleotide sequence ID" value="NZ_JAGKTC010000001.1"/>
</dbReference>
<evidence type="ECO:0000313" key="3">
    <source>
        <dbReference type="Proteomes" id="UP000673447"/>
    </source>
</evidence>
<gene>
    <name evidence="2" type="ORF">J5837_05240</name>
</gene>
<keyword evidence="1" id="KW-0472">Membrane</keyword>
<organism evidence="2 3">
    <name type="scientific">Pseudoxanthomonas helianthi</name>
    <dbReference type="NCBI Taxonomy" id="1453541"/>
    <lineage>
        <taxon>Bacteria</taxon>
        <taxon>Pseudomonadati</taxon>
        <taxon>Pseudomonadota</taxon>
        <taxon>Gammaproteobacteria</taxon>
        <taxon>Lysobacterales</taxon>
        <taxon>Lysobacteraceae</taxon>
        <taxon>Pseudoxanthomonas</taxon>
    </lineage>
</organism>
<comment type="caution">
    <text evidence="2">The sequence shown here is derived from an EMBL/GenBank/DDBJ whole genome shotgun (WGS) entry which is preliminary data.</text>
</comment>
<feature type="transmembrane region" description="Helical" evidence="1">
    <location>
        <begin position="83"/>
        <end position="102"/>
    </location>
</feature>
<proteinExistence type="predicted"/>
<dbReference type="Pfam" id="PF09946">
    <property type="entry name" value="DUF2178"/>
    <property type="match status" value="1"/>
</dbReference>
<dbReference type="InterPro" id="IPR019235">
    <property type="entry name" value="DUF2178_TM"/>
</dbReference>
<sequence length="138" mass="15510">MLPRERYAWIWLVALVVVFTAYFSAIGIGHQAWLAQSFLHKIGWLALALGSLGLIAFFAWLFTRDPKAVDERDRLIDLRASAIAYYVLMAGMIVVGCVMPFQHTGWDIAHAALRAIAIAEIVHSGLVVMWYRRGGWHG</sequence>
<keyword evidence="1" id="KW-0812">Transmembrane</keyword>
<dbReference type="Proteomes" id="UP000673447">
    <property type="component" value="Unassembled WGS sequence"/>
</dbReference>
<dbReference type="EMBL" id="JAGKTC010000001">
    <property type="protein sequence ID" value="MBP3983827.1"/>
    <property type="molecule type" value="Genomic_DNA"/>
</dbReference>
<keyword evidence="1" id="KW-1133">Transmembrane helix</keyword>
<reference evidence="2" key="1">
    <citation type="journal article" date="2016" name="Int. J. Syst. Evol. Microbiol.">
        <title>Pseudoxanthomonas helianthi sp. nov., isolated from roots of Jerusalem artichoke (Helianthus tuberosus).</title>
        <authorList>
            <person name="Kittiwongwattana C."/>
            <person name="Thawai C."/>
        </authorList>
    </citation>
    <scope>NUCLEOTIDE SEQUENCE</scope>
    <source>
        <strain evidence="2">110414</strain>
    </source>
</reference>
<protein>
    <recommendedName>
        <fullName evidence="4">DUF2178 domain-containing protein</fullName>
    </recommendedName>
</protein>
<keyword evidence="3" id="KW-1185">Reference proteome</keyword>
<feature type="transmembrane region" description="Helical" evidence="1">
    <location>
        <begin position="42"/>
        <end position="62"/>
    </location>
</feature>
<feature type="transmembrane region" description="Helical" evidence="1">
    <location>
        <begin position="7"/>
        <end position="30"/>
    </location>
</feature>
<accession>A0A940X2C1</accession>
<evidence type="ECO:0008006" key="4">
    <source>
        <dbReference type="Google" id="ProtNLM"/>
    </source>
</evidence>
<dbReference type="AlphaFoldDB" id="A0A940X2C1"/>
<evidence type="ECO:0000256" key="1">
    <source>
        <dbReference type="SAM" id="Phobius"/>
    </source>
</evidence>